<keyword evidence="3" id="KW-1185">Reference proteome</keyword>
<dbReference type="AlphaFoldDB" id="A0A368GP32"/>
<name>A0A368GP32_ANCCA</name>
<comment type="caution">
    <text evidence="2">The sequence shown here is derived from an EMBL/GenBank/DDBJ whole genome shotgun (WGS) entry which is preliminary data.</text>
</comment>
<dbReference type="Proteomes" id="UP000252519">
    <property type="component" value="Unassembled WGS sequence"/>
</dbReference>
<accession>A0A368GP32</accession>
<organism evidence="2 3">
    <name type="scientific">Ancylostoma caninum</name>
    <name type="common">Dog hookworm</name>
    <dbReference type="NCBI Taxonomy" id="29170"/>
    <lineage>
        <taxon>Eukaryota</taxon>
        <taxon>Metazoa</taxon>
        <taxon>Ecdysozoa</taxon>
        <taxon>Nematoda</taxon>
        <taxon>Chromadorea</taxon>
        <taxon>Rhabditida</taxon>
        <taxon>Rhabditina</taxon>
        <taxon>Rhabditomorpha</taxon>
        <taxon>Strongyloidea</taxon>
        <taxon>Ancylostomatidae</taxon>
        <taxon>Ancylostomatinae</taxon>
        <taxon>Ancylostoma</taxon>
    </lineage>
</organism>
<feature type="region of interest" description="Disordered" evidence="1">
    <location>
        <begin position="29"/>
        <end position="74"/>
    </location>
</feature>
<sequence length="74" mass="8162">MLQCTSTNCTRFLFTAWLDDSVADRHLHHHRSSSRRDFINGDNSGGRKPEEAKTTRGQSASATERARSIADAAG</sequence>
<evidence type="ECO:0000313" key="3">
    <source>
        <dbReference type="Proteomes" id="UP000252519"/>
    </source>
</evidence>
<evidence type="ECO:0000313" key="2">
    <source>
        <dbReference type="EMBL" id="RCN46133.1"/>
    </source>
</evidence>
<protein>
    <submittedName>
        <fullName evidence="2">Uncharacterized protein</fullName>
    </submittedName>
</protein>
<evidence type="ECO:0000256" key="1">
    <source>
        <dbReference type="SAM" id="MobiDB-lite"/>
    </source>
</evidence>
<feature type="compositionally biased region" description="Basic and acidic residues" evidence="1">
    <location>
        <begin position="34"/>
        <end position="54"/>
    </location>
</feature>
<proteinExistence type="predicted"/>
<gene>
    <name evidence="2" type="ORF">ANCCAN_07792</name>
</gene>
<dbReference type="EMBL" id="JOJR01000085">
    <property type="protein sequence ID" value="RCN46133.1"/>
    <property type="molecule type" value="Genomic_DNA"/>
</dbReference>
<reference evidence="2 3" key="1">
    <citation type="submission" date="2014-10" db="EMBL/GenBank/DDBJ databases">
        <title>Draft genome of the hookworm Ancylostoma caninum.</title>
        <authorList>
            <person name="Mitreva M."/>
        </authorList>
    </citation>
    <scope>NUCLEOTIDE SEQUENCE [LARGE SCALE GENOMIC DNA]</scope>
    <source>
        <strain evidence="2 3">Baltimore</strain>
    </source>
</reference>